<comment type="catalytic activity">
    <reaction evidence="1 7">
        <text>GDP-alpha-D-mannose = GDP-4-dehydro-alpha-D-rhamnose + H2O</text>
        <dbReference type="Rhea" id="RHEA:23820"/>
        <dbReference type="ChEBI" id="CHEBI:15377"/>
        <dbReference type="ChEBI" id="CHEBI:57527"/>
        <dbReference type="ChEBI" id="CHEBI:57964"/>
        <dbReference type="EC" id="4.2.1.47"/>
    </reaction>
</comment>
<evidence type="ECO:0000313" key="10">
    <source>
        <dbReference type="Proteomes" id="UP000199120"/>
    </source>
</evidence>
<evidence type="ECO:0000313" key="9">
    <source>
        <dbReference type="EMBL" id="SEL66415.1"/>
    </source>
</evidence>
<dbReference type="GO" id="GO:0070401">
    <property type="term" value="F:NADP+ binding"/>
    <property type="evidence" value="ECO:0007669"/>
    <property type="project" value="UniProtKB-UniRule"/>
</dbReference>
<dbReference type="NCBIfam" id="TIGR01472">
    <property type="entry name" value="gmd"/>
    <property type="match status" value="1"/>
</dbReference>
<dbReference type="Proteomes" id="UP000199120">
    <property type="component" value="Unassembled WGS sequence"/>
</dbReference>
<dbReference type="GO" id="GO:0008446">
    <property type="term" value="F:GDP-mannose 4,6-dehydratase activity"/>
    <property type="evidence" value="ECO:0007669"/>
    <property type="project" value="UniProtKB-UniRule"/>
</dbReference>
<dbReference type="AlphaFoldDB" id="A0A1H7S1S5"/>
<feature type="domain" description="NAD(P)-binding" evidence="8">
    <location>
        <begin position="8"/>
        <end position="333"/>
    </location>
</feature>
<evidence type="ECO:0000256" key="1">
    <source>
        <dbReference type="ARBA" id="ARBA00000188"/>
    </source>
</evidence>
<evidence type="ECO:0000259" key="8">
    <source>
        <dbReference type="Pfam" id="PF16363"/>
    </source>
</evidence>
<dbReference type="Gene3D" id="3.90.25.10">
    <property type="entry name" value="UDP-galactose 4-epimerase, domain 1"/>
    <property type="match status" value="1"/>
</dbReference>
<gene>
    <name evidence="7" type="primary">gmd</name>
    <name evidence="9" type="ORF">SAMN05192542_11133</name>
</gene>
<dbReference type="PANTHER" id="PTHR43715:SF1">
    <property type="entry name" value="GDP-MANNOSE 4,6 DEHYDRATASE"/>
    <property type="match status" value="1"/>
</dbReference>
<sequence>MNDRRKAIITGVSGQDGAYLTRLLLDKGYHVVGTYRRTSSVNFWRMNELGILQHPALELVEHDLTDAGSTLRLLERSHANEVYNLAAQSFVGVSFDQPVTTAEVTGIGALNLLEAIRVVNPQTRFYQASTSEMFGKVRAVPQCEDTPFYPRSPYGIAKLFAHWSTINYRESYGMFATSGILFNHESPLRGREFVTRKITDSVAKIKLGKLPMLELGNLDAKRDWGFALEYVEGMWRMLQARQPDTYVLATGRTETVRDFVTMAFAAAGYQLEWSGRGERETGVDISTGRTLVRVNPRFYRPAEVDLLIGDAKKARDALGWHPQTSLEQLCQMMVNADLTRNEHHDTF</sequence>
<comment type="function">
    <text evidence="6 7">Catalyzes the conversion of GDP-D-mannose to GDP-4-dehydro-6-deoxy-D-mannose.</text>
</comment>
<dbReference type="STRING" id="416943.SAMN05445871_3531"/>
<dbReference type="PANTHER" id="PTHR43715">
    <property type="entry name" value="GDP-MANNOSE 4,6-DEHYDRATASE"/>
    <property type="match status" value="1"/>
</dbReference>
<name>A0A1H7S1S5_9BURK</name>
<comment type="cofactor">
    <cofactor evidence="2 7">
        <name>NADP(+)</name>
        <dbReference type="ChEBI" id="CHEBI:58349"/>
    </cofactor>
</comment>
<dbReference type="HAMAP" id="MF_00955">
    <property type="entry name" value="GDP_Man_dehydratase"/>
    <property type="match status" value="1"/>
</dbReference>
<dbReference type="Pfam" id="PF16363">
    <property type="entry name" value="GDP_Man_Dehyd"/>
    <property type="match status" value="1"/>
</dbReference>
<dbReference type="SUPFAM" id="SSF51735">
    <property type="entry name" value="NAD(P)-binding Rossmann-fold domains"/>
    <property type="match status" value="1"/>
</dbReference>
<dbReference type="InterPro" id="IPR036291">
    <property type="entry name" value="NAD(P)-bd_dom_sf"/>
</dbReference>
<dbReference type="GO" id="GO:0042351">
    <property type="term" value="P:'de novo' GDP-L-fucose biosynthetic process"/>
    <property type="evidence" value="ECO:0007669"/>
    <property type="project" value="TreeGrafter"/>
</dbReference>
<dbReference type="RefSeq" id="WP_090547386.1">
    <property type="nucleotide sequence ID" value="NZ_FNSR01000002.1"/>
</dbReference>
<dbReference type="FunFam" id="3.40.50.720:FF:000924">
    <property type="entry name" value="GDP-mannose 4,6 dehydratase"/>
    <property type="match status" value="1"/>
</dbReference>
<evidence type="ECO:0000256" key="3">
    <source>
        <dbReference type="ARBA" id="ARBA00009263"/>
    </source>
</evidence>
<evidence type="ECO:0000256" key="7">
    <source>
        <dbReference type="HAMAP-Rule" id="MF_00955"/>
    </source>
</evidence>
<accession>A0A1H7S1S5</accession>
<dbReference type="Gene3D" id="3.40.50.720">
    <property type="entry name" value="NAD(P)-binding Rossmann-like Domain"/>
    <property type="match status" value="1"/>
</dbReference>
<evidence type="ECO:0000256" key="5">
    <source>
        <dbReference type="ARBA" id="ARBA00023239"/>
    </source>
</evidence>
<keyword evidence="10" id="KW-1185">Reference proteome</keyword>
<evidence type="ECO:0000256" key="4">
    <source>
        <dbReference type="ARBA" id="ARBA00011989"/>
    </source>
</evidence>
<evidence type="ECO:0000256" key="6">
    <source>
        <dbReference type="ARBA" id="ARBA00059383"/>
    </source>
</evidence>
<dbReference type="EC" id="4.2.1.47" evidence="4 7"/>
<proteinExistence type="inferred from homology"/>
<dbReference type="InterPro" id="IPR016040">
    <property type="entry name" value="NAD(P)-bd_dom"/>
</dbReference>
<dbReference type="OrthoDB" id="9779041at2"/>
<keyword evidence="5 7" id="KW-0456">Lyase</keyword>
<dbReference type="InterPro" id="IPR006368">
    <property type="entry name" value="GDP_Man_deHydtase"/>
</dbReference>
<comment type="similarity">
    <text evidence="3 7">Belongs to the NAD(P)-dependent epimerase/dehydratase family. GDP-mannose 4,6-dehydratase subfamily.</text>
</comment>
<organism evidence="9 10">
    <name type="scientific">Paraburkholderia caballeronis</name>
    <dbReference type="NCBI Taxonomy" id="416943"/>
    <lineage>
        <taxon>Bacteria</taxon>
        <taxon>Pseudomonadati</taxon>
        <taxon>Pseudomonadota</taxon>
        <taxon>Betaproteobacteria</taxon>
        <taxon>Burkholderiales</taxon>
        <taxon>Burkholderiaceae</taxon>
        <taxon>Paraburkholderia</taxon>
    </lineage>
</organism>
<protein>
    <recommendedName>
        <fullName evidence="4 7">GDP-mannose 4,6-dehydratase</fullName>
        <ecNumber evidence="4 7">4.2.1.47</ecNumber>
    </recommendedName>
    <alternativeName>
        <fullName evidence="7">GDP-D-mannose dehydratase</fullName>
    </alternativeName>
</protein>
<comment type="caution">
    <text evidence="7">Lacks conserved residue(s) required for the propagation of feature annotation.</text>
</comment>
<keyword evidence="7" id="KW-0521">NADP</keyword>
<evidence type="ECO:0000256" key="2">
    <source>
        <dbReference type="ARBA" id="ARBA00001937"/>
    </source>
</evidence>
<reference evidence="10" key="1">
    <citation type="submission" date="2016-10" db="EMBL/GenBank/DDBJ databases">
        <authorList>
            <person name="Varghese N."/>
            <person name="Submissions S."/>
        </authorList>
    </citation>
    <scope>NUCLEOTIDE SEQUENCE [LARGE SCALE GENOMIC DNA]</scope>
    <source>
        <strain evidence="10">LMG 26416</strain>
    </source>
</reference>
<dbReference type="CDD" id="cd05260">
    <property type="entry name" value="GDP_MD_SDR_e"/>
    <property type="match status" value="1"/>
</dbReference>
<dbReference type="EMBL" id="FOAJ01000011">
    <property type="protein sequence ID" value="SEL66415.1"/>
    <property type="molecule type" value="Genomic_DNA"/>
</dbReference>